<evidence type="ECO:0000256" key="1">
    <source>
        <dbReference type="ARBA" id="ARBA00008007"/>
    </source>
</evidence>
<protein>
    <submittedName>
        <fullName evidence="2">ComF family protein</fullName>
    </submittedName>
</protein>
<comment type="similarity">
    <text evidence="1">Belongs to the ComF/GntX family.</text>
</comment>
<dbReference type="CDD" id="cd06223">
    <property type="entry name" value="PRTases_typeI"/>
    <property type="match status" value="1"/>
</dbReference>
<reference evidence="2 3" key="1">
    <citation type="submission" date="2017-09" db="EMBL/GenBank/DDBJ databases">
        <title>Bacterial strain isolated from the female urinary microbiota.</title>
        <authorList>
            <person name="Thomas-White K."/>
            <person name="Kumar N."/>
            <person name="Forster S."/>
            <person name="Putonti C."/>
            <person name="Lawley T."/>
            <person name="Wolfe A.J."/>
        </authorList>
    </citation>
    <scope>NUCLEOTIDE SEQUENCE [LARGE SCALE GENOMIC DNA]</scope>
    <source>
        <strain evidence="2 3">UMB1686</strain>
    </source>
</reference>
<dbReference type="SUPFAM" id="SSF53271">
    <property type="entry name" value="PRTase-like"/>
    <property type="match status" value="1"/>
</dbReference>
<dbReference type="AlphaFoldDB" id="A0A2N6RY88"/>
<dbReference type="GeneID" id="98326011"/>
<dbReference type="PANTHER" id="PTHR47505">
    <property type="entry name" value="DNA UTILIZATION PROTEIN YHGH"/>
    <property type="match status" value="1"/>
</dbReference>
<comment type="caution">
    <text evidence="2">The sequence shown here is derived from an EMBL/GenBank/DDBJ whole genome shotgun (WGS) entry which is preliminary data.</text>
</comment>
<dbReference type="InterPro" id="IPR029057">
    <property type="entry name" value="PRTase-like"/>
</dbReference>
<keyword evidence="3" id="KW-1185">Reference proteome</keyword>
<organism evidence="2 3">
    <name type="scientific">Gardnerella greenwoodii</name>
    <dbReference type="NCBI Taxonomy" id="2914925"/>
    <lineage>
        <taxon>Bacteria</taxon>
        <taxon>Bacillati</taxon>
        <taxon>Actinomycetota</taxon>
        <taxon>Actinomycetes</taxon>
        <taxon>Bifidobacteriales</taxon>
        <taxon>Bifidobacteriaceae</taxon>
        <taxon>Gardnerella</taxon>
    </lineage>
</organism>
<evidence type="ECO:0000313" key="3">
    <source>
        <dbReference type="Proteomes" id="UP000235771"/>
    </source>
</evidence>
<dbReference type="Gene3D" id="3.40.50.2020">
    <property type="match status" value="1"/>
</dbReference>
<dbReference type="InterPro" id="IPR000836">
    <property type="entry name" value="PRTase_dom"/>
</dbReference>
<evidence type="ECO:0000313" key="2">
    <source>
        <dbReference type="EMBL" id="PMC43042.1"/>
    </source>
</evidence>
<gene>
    <name evidence="2" type="ORF">CJ216_02815</name>
</gene>
<dbReference type="RefSeq" id="WP_102694839.1">
    <property type="nucleotide sequence ID" value="NZ_JAKNCL010000001.1"/>
</dbReference>
<dbReference type="Proteomes" id="UP000235771">
    <property type="component" value="Unassembled WGS sequence"/>
</dbReference>
<name>A0A2N6RY88_9BIFI</name>
<sequence>MQAKSVACNRGVACHASASLCKYCNSTYCNNNADEKRYSSIGWLNLIIILYNMILPRGCAGCDTPDLVLCENCVDAFQHNKRAQFNSMTFGYRYSCGDYSGVVRHAILQWKDHADTACDKIFGLLIANLVLKVFRNNIKDNSSKNSFNSNGPILVVPMPSSSSSTRRRGRRHIIPIANIVAKKLCNEGIEAKVANIVRMDSSISSKSVQTGGSRGRSKRASHAFCVNYRKLKKQSNNRNLKHEAIIIDDIVTTGSTMSSCVYALQKAKVSVISGFSLACVSSSGDGTEDYK</sequence>
<dbReference type="PANTHER" id="PTHR47505:SF1">
    <property type="entry name" value="DNA UTILIZATION PROTEIN YHGH"/>
    <property type="match status" value="1"/>
</dbReference>
<dbReference type="InterPro" id="IPR051910">
    <property type="entry name" value="ComF/GntX_DNA_util-trans"/>
</dbReference>
<dbReference type="EMBL" id="PNGV01000001">
    <property type="protein sequence ID" value="PMC43042.1"/>
    <property type="molecule type" value="Genomic_DNA"/>
</dbReference>
<accession>A0A2N6RY88</accession>
<proteinExistence type="inferred from homology"/>